<protein>
    <submittedName>
        <fullName evidence="6">Winged helix-turn-helix transcriptional regulator</fullName>
    </submittedName>
</protein>
<name>A0ABX6YHN6_9MICO</name>
<gene>
    <name evidence="6" type="ORF">HCR76_16225</name>
</gene>
<evidence type="ECO:0000313" key="7">
    <source>
        <dbReference type="Proteomes" id="UP000662814"/>
    </source>
</evidence>
<keyword evidence="7" id="KW-1185">Reference proteome</keyword>
<keyword evidence="4" id="KW-0804">Transcription</keyword>
<sequence>MNNEEYRDHRLMVRVGRMHYEQGLRQSQVAAKLEISQTKVSRLLKRAEREGIIRTVVIAPDGLHTDLEEAIEKKYGLEEVVVVDAEGTTRDVLPALASAGAEYVHRSFTVPTILGVSAWSETLAALSMNLRSEMGAKAQAVVQLVGGAGRADAHMASVQMLARFSNALDASPILIPTPGVASNEESQRVMTSDPVVASAIGYWDQVETALLGIGGLEASPTLQRSGNVGDDQGRSFQELGAIGDICLRHFDQDGTFIQSEYDRRVIGVSPKQLSDIPRRIGIAGGSEKHRAITGAALGGILTTLITDVETATELAKTSRQET</sequence>
<dbReference type="SUPFAM" id="SSF100950">
    <property type="entry name" value="NagB/RpiA/CoA transferase-like"/>
    <property type="match status" value="1"/>
</dbReference>
<dbReference type="InterPro" id="IPR007324">
    <property type="entry name" value="Sugar-bd_dom_put"/>
</dbReference>
<dbReference type="InterPro" id="IPR051054">
    <property type="entry name" value="SorC_transcr_regulators"/>
</dbReference>
<dbReference type="PANTHER" id="PTHR34294">
    <property type="entry name" value="TRANSCRIPTIONAL REGULATOR-RELATED"/>
    <property type="match status" value="1"/>
</dbReference>
<evidence type="ECO:0000256" key="4">
    <source>
        <dbReference type="ARBA" id="ARBA00023163"/>
    </source>
</evidence>
<dbReference type="Pfam" id="PF04198">
    <property type="entry name" value="Sugar-bind"/>
    <property type="match status" value="1"/>
</dbReference>
<dbReference type="Gene3D" id="1.10.10.60">
    <property type="entry name" value="Homeodomain-like"/>
    <property type="match status" value="1"/>
</dbReference>
<evidence type="ECO:0000313" key="6">
    <source>
        <dbReference type="EMBL" id="QPZ38309.1"/>
    </source>
</evidence>
<keyword evidence="3" id="KW-0238">DNA-binding</keyword>
<feature type="domain" description="Sugar-binding" evidence="5">
    <location>
        <begin position="65"/>
        <end position="314"/>
    </location>
</feature>
<comment type="similarity">
    <text evidence="1">Belongs to the SorC transcriptional regulatory family.</text>
</comment>
<evidence type="ECO:0000256" key="1">
    <source>
        <dbReference type="ARBA" id="ARBA00010466"/>
    </source>
</evidence>
<organism evidence="6 7">
    <name type="scientific">Paramicrobacterium chengjingii</name>
    <dbReference type="NCBI Taxonomy" id="2769067"/>
    <lineage>
        <taxon>Bacteria</taxon>
        <taxon>Bacillati</taxon>
        <taxon>Actinomycetota</taxon>
        <taxon>Actinomycetes</taxon>
        <taxon>Micrococcales</taxon>
        <taxon>Microbacteriaceae</taxon>
        <taxon>Paramicrobacterium</taxon>
    </lineage>
</organism>
<evidence type="ECO:0000259" key="5">
    <source>
        <dbReference type="Pfam" id="PF04198"/>
    </source>
</evidence>
<dbReference type="RefSeq" id="WP_166986850.1">
    <property type="nucleotide sequence ID" value="NZ_CP061169.1"/>
</dbReference>
<reference evidence="6 7" key="1">
    <citation type="submission" date="2020-12" db="EMBL/GenBank/DDBJ databases">
        <title>Microbacterium sp. HY060.</title>
        <authorList>
            <person name="Zhou J."/>
        </authorList>
    </citation>
    <scope>NUCLEOTIDE SEQUENCE [LARGE SCALE GENOMIC DNA]</scope>
    <source>
        <strain evidence="6 7">HY60</strain>
    </source>
</reference>
<evidence type="ECO:0000256" key="2">
    <source>
        <dbReference type="ARBA" id="ARBA00023015"/>
    </source>
</evidence>
<evidence type="ECO:0000256" key="3">
    <source>
        <dbReference type="ARBA" id="ARBA00023125"/>
    </source>
</evidence>
<accession>A0ABX6YHN6</accession>
<dbReference type="Gene3D" id="3.40.50.1360">
    <property type="match status" value="1"/>
</dbReference>
<dbReference type="Proteomes" id="UP000662814">
    <property type="component" value="Chromosome"/>
</dbReference>
<dbReference type="EMBL" id="CP061169">
    <property type="protein sequence ID" value="QPZ38309.1"/>
    <property type="molecule type" value="Genomic_DNA"/>
</dbReference>
<proteinExistence type="inferred from homology"/>
<dbReference type="InterPro" id="IPR037171">
    <property type="entry name" value="NagB/RpiA_transferase-like"/>
</dbReference>
<keyword evidence="2" id="KW-0805">Transcription regulation</keyword>
<dbReference type="PANTHER" id="PTHR34294:SF1">
    <property type="entry name" value="TRANSCRIPTIONAL REGULATOR LSRR"/>
    <property type="match status" value="1"/>
</dbReference>